<keyword evidence="2" id="KW-1185">Reference proteome</keyword>
<evidence type="ECO:0000313" key="1">
    <source>
        <dbReference type="EMBL" id="MCI54044.1"/>
    </source>
</evidence>
<name>A0A392T0N1_9FABA</name>
<protein>
    <submittedName>
        <fullName evidence="1">Uncharacterized protein</fullName>
    </submittedName>
</protein>
<accession>A0A392T0N1</accession>
<dbReference type="Proteomes" id="UP000265520">
    <property type="component" value="Unassembled WGS sequence"/>
</dbReference>
<dbReference type="EMBL" id="LXQA010473287">
    <property type="protein sequence ID" value="MCI54044.1"/>
    <property type="molecule type" value="Genomic_DNA"/>
</dbReference>
<evidence type="ECO:0000313" key="2">
    <source>
        <dbReference type="Proteomes" id="UP000265520"/>
    </source>
</evidence>
<proteinExistence type="predicted"/>
<dbReference type="AlphaFoldDB" id="A0A392T0N1"/>
<comment type="caution">
    <text evidence="1">The sequence shown here is derived from an EMBL/GenBank/DDBJ whole genome shotgun (WGS) entry which is preliminary data.</text>
</comment>
<sequence length="52" mass="6305">MPVRQPPRRNLRTAVVRRRCSCVLMNTKNMKNLEREMRGRGDEIEGRERNFF</sequence>
<organism evidence="1 2">
    <name type="scientific">Trifolium medium</name>
    <dbReference type="NCBI Taxonomy" id="97028"/>
    <lineage>
        <taxon>Eukaryota</taxon>
        <taxon>Viridiplantae</taxon>
        <taxon>Streptophyta</taxon>
        <taxon>Embryophyta</taxon>
        <taxon>Tracheophyta</taxon>
        <taxon>Spermatophyta</taxon>
        <taxon>Magnoliopsida</taxon>
        <taxon>eudicotyledons</taxon>
        <taxon>Gunneridae</taxon>
        <taxon>Pentapetalae</taxon>
        <taxon>rosids</taxon>
        <taxon>fabids</taxon>
        <taxon>Fabales</taxon>
        <taxon>Fabaceae</taxon>
        <taxon>Papilionoideae</taxon>
        <taxon>50 kb inversion clade</taxon>
        <taxon>NPAAA clade</taxon>
        <taxon>Hologalegina</taxon>
        <taxon>IRL clade</taxon>
        <taxon>Trifolieae</taxon>
        <taxon>Trifolium</taxon>
    </lineage>
</organism>
<reference evidence="1 2" key="1">
    <citation type="journal article" date="2018" name="Front. Plant Sci.">
        <title>Red Clover (Trifolium pratense) and Zigzag Clover (T. medium) - A Picture of Genomic Similarities and Differences.</title>
        <authorList>
            <person name="Dluhosova J."/>
            <person name="Istvanek J."/>
            <person name="Nedelnik J."/>
            <person name="Repkova J."/>
        </authorList>
    </citation>
    <scope>NUCLEOTIDE SEQUENCE [LARGE SCALE GENOMIC DNA]</scope>
    <source>
        <strain evidence="2">cv. 10/8</strain>
        <tissue evidence="1">Leaf</tissue>
    </source>
</reference>